<dbReference type="InterPro" id="IPR018078">
    <property type="entry name" value="DNA-binding_RecF_CS"/>
</dbReference>
<accession>A0A382TRF3</accession>
<feature type="domain" description="Rad50/SbcC-type AAA" evidence="1">
    <location>
        <begin position="2"/>
        <end position="96"/>
    </location>
</feature>
<feature type="non-terminal residue" evidence="2">
    <location>
        <position position="162"/>
    </location>
</feature>
<organism evidence="2">
    <name type="scientific">marine metagenome</name>
    <dbReference type="NCBI Taxonomy" id="408172"/>
    <lineage>
        <taxon>unclassified sequences</taxon>
        <taxon>metagenomes</taxon>
        <taxon>ecological metagenomes</taxon>
    </lineage>
</organism>
<dbReference type="GO" id="GO:0000731">
    <property type="term" value="P:DNA synthesis involved in DNA repair"/>
    <property type="evidence" value="ECO:0007669"/>
    <property type="project" value="TreeGrafter"/>
</dbReference>
<dbReference type="GO" id="GO:0005524">
    <property type="term" value="F:ATP binding"/>
    <property type="evidence" value="ECO:0007669"/>
    <property type="project" value="InterPro"/>
</dbReference>
<reference evidence="2" key="1">
    <citation type="submission" date="2018-05" db="EMBL/GenBank/DDBJ databases">
        <authorList>
            <person name="Lanie J.A."/>
            <person name="Ng W.-L."/>
            <person name="Kazmierczak K.M."/>
            <person name="Andrzejewski T.M."/>
            <person name="Davidsen T.M."/>
            <person name="Wayne K.J."/>
            <person name="Tettelin H."/>
            <person name="Glass J.I."/>
            <person name="Rusch D."/>
            <person name="Podicherti R."/>
            <person name="Tsui H.-C.T."/>
            <person name="Winkler M.E."/>
        </authorList>
    </citation>
    <scope>NUCLEOTIDE SEQUENCE</scope>
</reference>
<evidence type="ECO:0000259" key="1">
    <source>
        <dbReference type="Pfam" id="PF13476"/>
    </source>
</evidence>
<dbReference type="Pfam" id="PF13476">
    <property type="entry name" value="AAA_23"/>
    <property type="match status" value="1"/>
</dbReference>
<dbReference type="PANTHER" id="PTHR32182">
    <property type="entry name" value="DNA REPLICATION AND REPAIR PROTEIN RECF"/>
    <property type="match status" value="1"/>
</dbReference>
<dbReference type="GO" id="GO:0006302">
    <property type="term" value="P:double-strand break repair"/>
    <property type="evidence" value="ECO:0007669"/>
    <property type="project" value="InterPro"/>
</dbReference>
<dbReference type="PANTHER" id="PTHR32182:SF0">
    <property type="entry name" value="DNA REPLICATION AND REPAIR PROTEIN RECF"/>
    <property type="match status" value="1"/>
</dbReference>
<dbReference type="InterPro" id="IPR027417">
    <property type="entry name" value="P-loop_NTPase"/>
</dbReference>
<dbReference type="GO" id="GO:0016887">
    <property type="term" value="F:ATP hydrolysis activity"/>
    <property type="evidence" value="ECO:0007669"/>
    <property type="project" value="InterPro"/>
</dbReference>
<dbReference type="SUPFAM" id="SSF52540">
    <property type="entry name" value="P-loop containing nucleoside triphosphate hydrolases"/>
    <property type="match status" value="1"/>
</dbReference>
<evidence type="ECO:0000313" key="2">
    <source>
        <dbReference type="EMBL" id="SVD24664.1"/>
    </source>
</evidence>
<protein>
    <recommendedName>
        <fullName evidence="1">Rad50/SbcC-type AAA domain-containing protein</fullName>
    </recommendedName>
</protein>
<dbReference type="GO" id="GO:0003697">
    <property type="term" value="F:single-stranded DNA binding"/>
    <property type="evidence" value="ECO:0007669"/>
    <property type="project" value="InterPro"/>
</dbReference>
<dbReference type="EMBL" id="UINC01138611">
    <property type="protein sequence ID" value="SVD24664.1"/>
    <property type="molecule type" value="Genomic_DNA"/>
</dbReference>
<gene>
    <name evidence="2" type="ORF">METZ01_LOCUS377518</name>
</gene>
<name>A0A382TRF3_9ZZZZ</name>
<dbReference type="Gene3D" id="3.40.50.300">
    <property type="entry name" value="P-loop containing nucleotide triphosphate hydrolases"/>
    <property type="match status" value="1"/>
</dbReference>
<sequence>MANFRIFRSLKLDLAPGVNIFAGGNAQGKTSLLEAIYILAIGKAFRAENEWEVVSWNTSSHKIGQTIIDASFTSEDESNRVIIAYNPTYTSNRYSTVSSTSVRKEIRVNGIRNSASDLIGFITAVLFSANDMELVLGPPSYRRRYMDILLSQSDKEYLFALQ</sequence>
<dbReference type="InterPro" id="IPR038729">
    <property type="entry name" value="Rad50/SbcC_AAA"/>
</dbReference>
<proteinExistence type="predicted"/>
<dbReference type="AlphaFoldDB" id="A0A382TRF3"/>
<dbReference type="PROSITE" id="PS00617">
    <property type="entry name" value="RECF_1"/>
    <property type="match status" value="1"/>
</dbReference>